<evidence type="ECO:0000256" key="9">
    <source>
        <dbReference type="ARBA" id="ARBA00023136"/>
    </source>
</evidence>
<feature type="transmembrane region" description="Helical" evidence="18">
    <location>
        <begin position="5"/>
        <end position="23"/>
    </location>
</feature>
<feature type="transmembrane region" description="Helical" evidence="18">
    <location>
        <begin position="97"/>
        <end position="117"/>
    </location>
</feature>
<evidence type="ECO:0000256" key="1">
    <source>
        <dbReference type="ARBA" id="ARBA00004651"/>
    </source>
</evidence>
<comment type="subunit">
    <text evidence="12">Interacts with the Sec translocase complex via SecD. Specifically interacts with transmembrane segments of nascent integral membrane proteins during membrane integration.</text>
</comment>
<comment type="function">
    <text evidence="11">Required for the insertion and/or proper folding and/or complex formation of integral membrane proteins into the membrane. Involved in integration of membrane proteins that insert both dependently and independently of the Sec translocase complex, as well as at least some lipoproteins. Aids folding of multispanning membrane proteins.</text>
</comment>
<organism evidence="20 21">
    <name type="scientific">Corynebacterium massiliense DSM 45435</name>
    <dbReference type="NCBI Taxonomy" id="1121364"/>
    <lineage>
        <taxon>Bacteria</taxon>
        <taxon>Bacillati</taxon>
        <taxon>Actinomycetota</taxon>
        <taxon>Actinomycetes</taxon>
        <taxon>Mycobacteriales</taxon>
        <taxon>Corynebacteriaceae</taxon>
        <taxon>Corynebacterium</taxon>
    </lineage>
</organism>
<keyword evidence="9 18" id="KW-0472">Membrane</keyword>
<comment type="subcellular location">
    <subcellularLocation>
        <location evidence="1">Cell membrane</location>
        <topology evidence="1">Multi-pass membrane protein</topology>
    </subcellularLocation>
    <subcellularLocation>
        <location evidence="16">Membrane</location>
        <topology evidence="16">Multi-pass membrane protein</topology>
    </subcellularLocation>
</comment>
<dbReference type="Proteomes" id="UP001220064">
    <property type="component" value="Chromosome"/>
</dbReference>
<gene>
    <name evidence="20" type="primary">yidC2</name>
    <name evidence="20" type="ORF">CMASS_10260</name>
</gene>
<evidence type="ECO:0000256" key="4">
    <source>
        <dbReference type="ARBA" id="ARBA00022448"/>
    </source>
</evidence>
<feature type="transmembrane region" description="Helical" evidence="18">
    <location>
        <begin position="191"/>
        <end position="210"/>
    </location>
</feature>
<feature type="domain" description="Membrane insertase YidC/Oxa/ALB C-terminal" evidence="19">
    <location>
        <begin position="31"/>
        <end position="287"/>
    </location>
</feature>
<reference evidence="20 21" key="1">
    <citation type="submission" date="2020-10" db="EMBL/GenBank/DDBJ databases">
        <title>Complete genome sequence of Corynebacterium massiliense DSM 45435, type strain of Corynebacterium massiliense.</title>
        <authorList>
            <person name="Busche T."/>
            <person name="Kalinowski J."/>
            <person name="Ruckert C."/>
        </authorList>
    </citation>
    <scope>NUCLEOTIDE SEQUENCE [LARGE SCALE GENOMIC DNA]</scope>
    <source>
        <strain evidence="20 21">DSM 45435</strain>
    </source>
</reference>
<evidence type="ECO:0000256" key="6">
    <source>
        <dbReference type="ARBA" id="ARBA00022692"/>
    </source>
</evidence>
<evidence type="ECO:0000256" key="8">
    <source>
        <dbReference type="ARBA" id="ARBA00022989"/>
    </source>
</evidence>
<keyword evidence="4" id="KW-0813">Transport</keyword>
<evidence type="ECO:0000256" key="12">
    <source>
        <dbReference type="ARBA" id="ARBA00026028"/>
    </source>
</evidence>
<dbReference type="Pfam" id="PF02096">
    <property type="entry name" value="60KD_IMP"/>
    <property type="match status" value="1"/>
</dbReference>
<proteinExistence type="inferred from homology"/>
<evidence type="ECO:0000256" key="15">
    <source>
        <dbReference type="ARBA" id="ARBA00033342"/>
    </source>
</evidence>
<evidence type="ECO:0000256" key="13">
    <source>
        <dbReference type="ARBA" id="ARBA00031538"/>
    </source>
</evidence>
<dbReference type="RefSeq" id="WP_022863362.1">
    <property type="nucleotide sequence ID" value="NZ_ATVG01000009.1"/>
</dbReference>
<name>A0ABY7U9Y3_9CORY</name>
<accession>A0ABY7U9Y3</accession>
<evidence type="ECO:0000256" key="16">
    <source>
        <dbReference type="RuleBase" id="RU003945"/>
    </source>
</evidence>
<evidence type="ECO:0000313" key="21">
    <source>
        <dbReference type="Proteomes" id="UP001220064"/>
    </source>
</evidence>
<dbReference type="CDD" id="cd20070">
    <property type="entry name" value="5TM_YidC_Alb3"/>
    <property type="match status" value="1"/>
</dbReference>
<evidence type="ECO:0000256" key="11">
    <source>
        <dbReference type="ARBA" id="ARBA00025034"/>
    </source>
</evidence>
<keyword evidence="5" id="KW-1003">Cell membrane</keyword>
<evidence type="ECO:0000256" key="5">
    <source>
        <dbReference type="ARBA" id="ARBA00022475"/>
    </source>
</evidence>
<keyword evidence="10" id="KW-0143">Chaperone</keyword>
<dbReference type="NCBIfam" id="NF002899">
    <property type="entry name" value="PRK03449.1"/>
    <property type="match status" value="1"/>
</dbReference>
<evidence type="ECO:0000256" key="10">
    <source>
        <dbReference type="ARBA" id="ARBA00023186"/>
    </source>
</evidence>
<evidence type="ECO:0000256" key="18">
    <source>
        <dbReference type="SAM" id="Phobius"/>
    </source>
</evidence>
<feature type="region of interest" description="Disordered" evidence="17">
    <location>
        <begin position="288"/>
        <end position="329"/>
    </location>
</feature>
<keyword evidence="7" id="KW-0653">Protein transport</keyword>
<evidence type="ECO:0000256" key="7">
    <source>
        <dbReference type="ARBA" id="ARBA00022927"/>
    </source>
</evidence>
<dbReference type="InterPro" id="IPR001708">
    <property type="entry name" value="YidC/ALB3/OXA1/COX18"/>
</dbReference>
<dbReference type="NCBIfam" id="TIGR03592">
    <property type="entry name" value="yidC_oxa1_cterm"/>
    <property type="match status" value="1"/>
</dbReference>
<keyword evidence="8 18" id="KW-1133">Transmembrane helix</keyword>
<feature type="transmembrane region" description="Helical" evidence="18">
    <location>
        <begin position="247"/>
        <end position="272"/>
    </location>
</feature>
<dbReference type="PANTHER" id="PTHR12428:SF65">
    <property type="entry name" value="CYTOCHROME C OXIDASE ASSEMBLY PROTEIN COX18, MITOCHONDRIAL"/>
    <property type="match status" value="1"/>
</dbReference>
<keyword evidence="21" id="KW-1185">Reference proteome</keyword>
<evidence type="ECO:0000313" key="20">
    <source>
        <dbReference type="EMBL" id="WCZ33459.1"/>
    </source>
</evidence>
<feature type="compositionally biased region" description="Basic residues" evidence="17">
    <location>
        <begin position="312"/>
        <end position="329"/>
    </location>
</feature>
<feature type="transmembrane region" description="Helical" evidence="18">
    <location>
        <begin position="29"/>
        <end position="51"/>
    </location>
</feature>
<keyword evidence="6 16" id="KW-0812">Transmembrane</keyword>
<dbReference type="InterPro" id="IPR028055">
    <property type="entry name" value="YidC/Oxa/ALB_C"/>
</dbReference>
<dbReference type="InterPro" id="IPR047196">
    <property type="entry name" value="YidC_ALB_C"/>
</dbReference>
<dbReference type="PANTHER" id="PTHR12428">
    <property type="entry name" value="OXA1"/>
    <property type="match status" value="1"/>
</dbReference>
<evidence type="ECO:0000259" key="19">
    <source>
        <dbReference type="Pfam" id="PF02096"/>
    </source>
</evidence>
<evidence type="ECO:0000256" key="14">
    <source>
        <dbReference type="ARBA" id="ARBA00033245"/>
    </source>
</evidence>
<evidence type="ECO:0000256" key="17">
    <source>
        <dbReference type="SAM" id="MobiDB-lite"/>
    </source>
</evidence>
<comment type="similarity">
    <text evidence="2">Belongs to the OXA1/ALB3/YidC family. Type 1 subfamily.</text>
</comment>
<dbReference type="EMBL" id="CP063189">
    <property type="protein sequence ID" value="WCZ33459.1"/>
    <property type="molecule type" value="Genomic_DNA"/>
</dbReference>
<evidence type="ECO:0000256" key="3">
    <source>
        <dbReference type="ARBA" id="ARBA00015325"/>
    </source>
</evidence>
<sequence>MGFIYWPISAVMWAWHWLLSLVMNPDWGITWILSIVLLTWTLKAVMVKPTINQMRSSRRMQEAQPKLQEVRAKYANDRTKQAEEMQKVYQEMDFKPAAGCLPMLAQIPMFIGLFHVLRSFDRTVQGSGGFGNTAGDPMTVEQNRQTANYIFSPEHVQSYVDARLFDIPLIANLRMNSQILDAMPDITRGKVAILIVPLIAIIAVTTHFNARMSLARQERRRAEGKVSQPQGQNAEMMQSQMKIMNKVMLWFAPAMLVFSGFIWPVGLLFYMLSNTVWTFVQTRWVQRKMDEEEAEEEERKKEAKRTSAPKPGARKRDNRSKKQRKKGNN</sequence>
<protein>
    <recommendedName>
        <fullName evidence="3">Membrane protein insertase YidC</fullName>
    </recommendedName>
    <alternativeName>
        <fullName evidence="15">Foldase YidC</fullName>
    </alternativeName>
    <alternativeName>
        <fullName evidence="14">Membrane integrase YidC</fullName>
    </alternativeName>
    <alternativeName>
        <fullName evidence="13">Membrane protein YidC</fullName>
    </alternativeName>
</protein>
<evidence type="ECO:0000256" key="2">
    <source>
        <dbReference type="ARBA" id="ARBA00010527"/>
    </source>
</evidence>